<evidence type="ECO:0000313" key="4">
    <source>
        <dbReference type="Proteomes" id="UP000663829"/>
    </source>
</evidence>
<sequence>MYVSLIKGQELAKYSSSSITMPSEIDWNQLEIVCLLLKDGTFSDFLPSEIFLKPYSDPLRCISYITTTECRQIYLIVSDTVDETVLKILHKLRQIVAIYLLRSQIKQIELAKYYAKLSGIFDDKKELCIKLLNDIHTLSIYSATTTLASRHPPGPLEYSTTLLFIKSKSFEQLPLDKLNNEQAKFIWFQFLIRAIVHLPEQTNNNYEKLLATCRTQFESDTQELNTINTIQNYYTSRKAIWWYTHKYTFLRHTLNDALCSYNFDIIFQFRYYIRDLYKQLIELRSLSIATSLLRTVFHSQTMNKHELEHLNDHIGELLSVNIFMYATISREIALSYVTNSNDGNNSSMETVLFEIELDETVESFVNIQNVSFLEQDGEYLFLIGTIFQLESCRMLPSTIWHIKLKLTNREEDEAKQLINHFENLFDEKFTVFTLGMFWLETSLIEKYDNALNYYNMLLNEYTTDNAKISIYTNIALIYDRKGDKDKINTRNYYEEALALAKDHESLSPEPDTQTEILEVILKRPVLNSTSLSIYYYNLGCIMFEKKNFENALENFEKANKQFSVEKLDPIVQADILNNIGCVYFRRNEYEISMRYFEQAFDIGLKIPEENRSAVITDYLSNMSAATIKQ</sequence>
<gene>
    <name evidence="2" type="ORF">GPM918_LOCUS30138</name>
    <name evidence="3" type="ORF">SRO942_LOCUS30743</name>
</gene>
<dbReference type="Gene3D" id="1.25.40.10">
    <property type="entry name" value="Tetratricopeptide repeat domain"/>
    <property type="match status" value="1"/>
</dbReference>
<dbReference type="Proteomes" id="UP000681722">
    <property type="component" value="Unassembled WGS sequence"/>
</dbReference>
<dbReference type="Pfam" id="PF13374">
    <property type="entry name" value="TPR_10"/>
    <property type="match status" value="1"/>
</dbReference>
<dbReference type="InterPro" id="IPR019734">
    <property type="entry name" value="TPR_rpt"/>
</dbReference>
<keyword evidence="1" id="KW-0802">TPR repeat</keyword>
<organism evidence="2 4">
    <name type="scientific">Didymodactylos carnosus</name>
    <dbReference type="NCBI Taxonomy" id="1234261"/>
    <lineage>
        <taxon>Eukaryota</taxon>
        <taxon>Metazoa</taxon>
        <taxon>Spiralia</taxon>
        <taxon>Gnathifera</taxon>
        <taxon>Rotifera</taxon>
        <taxon>Eurotatoria</taxon>
        <taxon>Bdelloidea</taxon>
        <taxon>Philodinida</taxon>
        <taxon>Philodinidae</taxon>
        <taxon>Didymodactylos</taxon>
    </lineage>
</organism>
<feature type="repeat" description="TPR" evidence="1">
    <location>
        <begin position="532"/>
        <end position="565"/>
    </location>
</feature>
<proteinExistence type="predicted"/>
<dbReference type="Pfam" id="PF13181">
    <property type="entry name" value="TPR_8"/>
    <property type="match status" value="1"/>
</dbReference>
<dbReference type="SMART" id="SM00028">
    <property type="entry name" value="TPR"/>
    <property type="match status" value="3"/>
</dbReference>
<dbReference type="EMBL" id="CAJOBC010055408">
    <property type="protein sequence ID" value="CAF4191352.1"/>
    <property type="molecule type" value="Genomic_DNA"/>
</dbReference>
<dbReference type="PANTHER" id="PTHR10098">
    <property type="entry name" value="RAPSYN-RELATED"/>
    <property type="match status" value="1"/>
</dbReference>
<dbReference type="InterPro" id="IPR011990">
    <property type="entry name" value="TPR-like_helical_dom_sf"/>
</dbReference>
<accession>A0A815G7E8</accession>
<evidence type="ECO:0000256" key="1">
    <source>
        <dbReference type="PROSITE-ProRule" id="PRU00339"/>
    </source>
</evidence>
<dbReference type="PROSITE" id="PS50005">
    <property type="entry name" value="TPR"/>
    <property type="match status" value="2"/>
</dbReference>
<dbReference type="SUPFAM" id="SSF48452">
    <property type="entry name" value="TPR-like"/>
    <property type="match status" value="1"/>
</dbReference>
<protein>
    <submittedName>
        <fullName evidence="2">Uncharacterized protein</fullName>
    </submittedName>
</protein>
<dbReference type="Proteomes" id="UP000663829">
    <property type="component" value="Unassembled WGS sequence"/>
</dbReference>
<keyword evidence="4" id="KW-1185">Reference proteome</keyword>
<dbReference type="EMBL" id="CAJNOQ010014103">
    <property type="protein sequence ID" value="CAF1334903.1"/>
    <property type="molecule type" value="Genomic_DNA"/>
</dbReference>
<dbReference type="Gene3D" id="3.90.176.10">
    <property type="entry name" value="Toxin ADP-ribosyltransferase, Chain A, domain 1"/>
    <property type="match status" value="1"/>
</dbReference>
<evidence type="ECO:0000313" key="3">
    <source>
        <dbReference type="EMBL" id="CAF4191352.1"/>
    </source>
</evidence>
<dbReference type="AlphaFoldDB" id="A0A815G7E8"/>
<comment type="caution">
    <text evidence="2">The sequence shown here is derived from an EMBL/GenBank/DDBJ whole genome shotgun (WGS) entry which is preliminary data.</text>
</comment>
<feature type="repeat" description="TPR" evidence="1">
    <location>
        <begin position="573"/>
        <end position="606"/>
    </location>
</feature>
<reference evidence="2" key="1">
    <citation type="submission" date="2021-02" db="EMBL/GenBank/DDBJ databases">
        <authorList>
            <person name="Nowell W R."/>
        </authorList>
    </citation>
    <scope>NUCLEOTIDE SEQUENCE</scope>
</reference>
<evidence type="ECO:0000313" key="2">
    <source>
        <dbReference type="EMBL" id="CAF1334903.1"/>
    </source>
</evidence>
<name>A0A815G7E8_9BILA</name>